<gene>
    <name evidence="1" type="ORF">SDC9_168121</name>
</gene>
<dbReference type="AlphaFoldDB" id="A0A645G470"/>
<accession>A0A645G470</accession>
<sequence length="99" mass="10893">MSRQPDPAGHPTLELPVSLEGTQKRAIVHVGNAPVHGYIADAGQFVLNHFDAQVVRRVGRAVVMHAQRHIAVTQLGAVLQREARRNHPCSHCCLIRPLL</sequence>
<evidence type="ECO:0000313" key="1">
    <source>
        <dbReference type="EMBL" id="MPN20742.1"/>
    </source>
</evidence>
<organism evidence="1">
    <name type="scientific">bioreactor metagenome</name>
    <dbReference type="NCBI Taxonomy" id="1076179"/>
    <lineage>
        <taxon>unclassified sequences</taxon>
        <taxon>metagenomes</taxon>
        <taxon>ecological metagenomes</taxon>
    </lineage>
</organism>
<dbReference type="EMBL" id="VSSQ01068574">
    <property type="protein sequence ID" value="MPN20742.1"/>
    <property type="molecule type" value="Genomic_DNA"/>
</dbReference>
<comment type="caution">
    <text evidence="1">The sequence shown here is derived from an EMBL/GenBank/DDBJ whole genome shotgun (WGS) entry which is preliminary data.</text>
</comment>
<protein>
    <submittedName>
        <fullName evidence="1">Uncharacterized protein</fullName>
    </submittedName>
</protein>
<proteinExistence type="predicted"/>
<reference evidence="1" key="1">
    <citation type="submission" date="2019-08" db="EMBL/GenBank/DDBJ databases">
        <authorList>
            <person name="Kucharzyk K."/>
            <person name="Murdoch R.W."/>
            <person name="Higgins S."/>
            <person name="Loffler F."/>
        </authorList>
    </citation>
    <scope>NUCLEOTIDE SEQUENCE</scope>
</reference>
<name>A0A645G470_9ZZZZ</name>